<comment type="caution">
    <text evidence="1">The sequence shown here is derived from an EMBL/GenBank/DDBJ whole genome shotgun (WGS) entry which is preliminary data.</text>
</comment>
<keyword evidence="2" id="KW-1185">Reference proteome</keyword>
<proteinExistence type="predicted"/>
<evidence type="ECO:0000313" key="1">
    <source>
        <dbReference type="EMBL" id="GAA1386008.1"/>
    </source>
</evidence>
<name>A0ABN1XQ82_9ACTN</name>
<protein>
    <submittedName>
        <fullName evidence="1">Uncharacterized protein</fullName>
    </submittedName>
</protein>
<sequence>MYASISSRIPAGRLSHHSVLAALFMPTEIPRPVVLEAPERSLASLYVDVRPVLPTTAVAQRSAR</sequence>
<dbReference type="EMBL" id="BAAAKJ010000042">
    <property type="protein sequence ID" value="GAA1386008.1"/>
    <property type="molecule type" value="Genomic_DNA"/>
</dbReference>
<dbReference type="Proteomes" id="UP001499863">
    <property type="component" value="Unassembled WGS sequence"/>
</dbReference>
<gene>
    <name evidence="1" type="ORF">GCM10009639_09250</name>
</gene>
<reference evidence="1 2" key="1">
    <citation type="journal article" date="2019" name="Int. J. Syst. Evol. Microbiol.">
        <title>The Global Catalogue of Microorganisms (GCM) 10K type strain sequencing project: providing services to taxonomists for standard genome sequencing and annotation.</title>
        <authorList>
            <consortium name="The Broad Institute Genomics Platform"/>
            <consortium name="The Broad Institute Genome Sequencing Center for Infectious Disease"/>
            <person name="Wu L."/>
            <person name="Ma J."/>
        </authorList>
    </citation>
    <scope>NUCLEOTIDE SEQUENCE [LARGE SCALE GENOMIC DNA]</scope>
    <source>
        <strain evidence="1 2">JCM 12393</strain>
    </source>
</reference>
<accession>A0ABN1XQ82</accession>
<evidence type="ECO:0000313" key="2">
    <source>
        <dbReference type="Proteomes" id="UP001499863"/>
    </source>
</evidence>
<organism evidence="1 2">
    <name type="scientific">Kitasatospora putterlickiae</name>
    <dbReference type="NCBI Taxonomy" id="221725"/>
    <lineage>
        <taxon>Bacteria</taxon>
        <taxon>Bacillati</taxon>
        <taxon>Actinomycetota</taxon>
        <taxon>Actinomycetes</taxon>
        <taxon>Kitasatosporales</taxon>
        <taxon>Streptomycetaceae</taxon>
        <taxon>Kitasatospora</taxon>
    </lineage>
</organism>